<feature type="compositionally biased region" description="Low complexity" evidence="6">
    <location>
        <begin position="889"/>
        <end position="902"/>
    </location>
</feature>
<evidence type="ECO:0000256" key="1">
    <source>
        <dbReference type="ARBA" id="ARBA00022723"/>
    </source>
</evidence>
<keyword evidence="1" id="KW-0479">Metal-binding</keyword>
<sequence>MDSLRRLTSFSLTGRRSLTGAPPPPIGLLSPRSEAAAEAAQCGAPGLDITFITERLVVMGVPVYGPTNKKENQNNIDDLVEYLDANHSNQYLIFNLNPLDEQAPEFEFLGDSRLSAGRVSDLMEQEDLLQGITDKVHEQMLEFSWDRDGMKAHTPPFDLIFRICYAIFAWLSLDPNHIALLHCQTGKTRSGIVVACYLLYARLADDPIDAFVEFYRKRWDMKTLTPDALRQKTPASIQRFLTGFHELTENQVVPNEKPLLLKAIIFRALPVELQPCVQIWDDYHQIFCTTDFSCATPSTHEKDAPVIEWNGEDGFLAILWEKGLNLDGGFSILCSFGDEYDDAENMDATSKVLFRYADSTWFLAPGLITLTKNKLDMMKQYEHGFDEEQFSIDLVLHESSKERRTYVPVDCTGNNAVKQGLVEITRHHLVLPDPAMHSNFIKMGFNETATTFALQRSQNAPNVALDLLHSDGLSACFAQETVKKQPIESDDSAGASTREQSPGESTRHPQFVRRQSTAEIVALQSQRSRYSVPTAADSSVCSVCQDDDYMRRPQIVQCTGQCKRFYHTTCAGLKRIPFGLTTLSDRTNHAVYVKKYFSAWECDACAPQPEKRPTPAAARSMASSHVGTSFVSAAAAGAATSSESSQPNQADPADEQLDKLKEFLTLSGVSVEDLLRAATNANVSITSTPNTPGKPTASSVEHSETTIPQLTISQDSKTHVVKETITEIAKDIVSTATPNQLDTLKVEVSLSTTKVSVSTQGPGSKSLESAEHEPQNGGGQKSLPVPEARPEVMSNSRSALLGQISARAAPAEKNTPHEAPQVDPRAALLAHLASRKVEDTPPVDPRAALLSHLASRKVEDTPPVDPRAALLAHLASRAGPEKVAESEKPSQPSSQAVSASDVPTTERQSDEAKQTKLKDMPEFKSYFNMLRLGCPMEAVKQKILMDGADPMVLVLGPDAIFEDVKDRITIVEASDRSTLQEDIKFVKGHKASDNKSTSKDEPAPQQTVGTTADDAKPESDGSILLRDHEVYSKYFKMLKMGLPEGAVRHKMRTEGADERALELGGDVPFSSLSKKEDSVRLADDPTYAKYFKMLKMGLPEGAVRHKMVSEGVNPRALVLGPDGLASQLNETDASSKAKAAAPAGAPKRRRKKLHWQPIPLDRLSSMNQTIWEDPGDEAVDIEMDMAELESLFFASSNTGSKVKSGGGAKPLQRKQKVTLIDPKRAMNAAISLARVKLNYGEIAEAVDTFDSKGLTVQQLLGIREFLPTHEEVKAVSTYTGDPTMLGEAEKFMMTISTVKRYIPRTECLVFKMSFPSRYEELKVSLGHLTGACDEVKGSRLLKILLSMVLKLGNTLNGSGEENEIRGFTVDSLLRLGHTKAVNQKTTVLHYLVRLVKKNHPAVLDFHKELKSVPSAARESFESLDEDFGKLQSGLTQLSEEFQEMQKDDSDTDTTMKSLEAAVEEIGAEMERMDQSIKHAREAVQSVFDYFGEDPSKNPSEFFTTLSSFCTAFEAARKEVDAADEAALRAERLKARKNSGARPTSGSFSVTSNVKDVSTRDRALTDLY</sequence>
<dbReference type="InterPro" id="IPR015425">
    <property type="entry name" value="FH2_Formin"/>
</dbReference>
<keyword evidence="3" id="KW-0862">Zinc</keyword>
<dbReference type="Proteomes" id="UP000794436">
    <property type="component" value="Unassembled WGS sequence"/>
</dbReference>
<evidence type="ECO:0000259" key="9">
    <source>
        <dbReference type="PROSITE" id="PS51181"/>
    </source>
</evidence>
<dbReference type="PROSITE" id="PS51181">
    <property type="entry name" value="PPASE_TENSIN"/>
    <property type="match status" value="1"/>
</dbReference>
<dbReference type="CDD" id="cd14497">
    <property type="entry name" value="PTP_PTEN-like"/>
    <property type="match status" value="1"/>
</dbReference>
<dbReference type="EMBL" id="SPLM01000109">
    <property type="protein sequence ID" value="TMW59450.1"/>
    <property type="molecule type" value="Genomic_DNA"/>
</dbReference>
<feature type="region of interest" description="Disordered" evidence="6">
    <location>
        <begin position="877"/>
        <end position="917"/>
    </location>
</feature>
<evidence type="ECO:0000313" key="11">
    <source>
        <dbReference type="EMBL" id="TMW59450.1"/>
    </source>
</evidence>
<reference evidence="11" key="1">
    <citation type="submission" date="2019-03" db="EMBL/GenBank/DDBJ databases">
        <title>Long read genome sequence of the mycoparasitic Pythium oligandrum ATCC 38472 isolated from sugarbeet rhizosphere.</title>
        <authorList>
            <person name="Gaulin E."/>
        </authorList>
    </citation>
    <scope>NUCLEOTIDE SEQUENCE</scope>
    <source>
        <strain evidence="11">ATCC 38472_TT</strain>
    </source>
</reference>
<feature type="compositionally biased region" description="Basic and acidic residues" evidence="6">
    <location>
        <begin position="984"/>
        <end position="1002"/>
    </location>
</feature>
<feature type="compositionally biased region" description="Polar residues" evidence="6">
    <location>
        <begin position="1540"/>
        <end position="1552"/>
    </location>
</feature>
<evidence type="ECO:0008006" key="13">
    <source>
        <dbReference type="Google" id="ProtNLM"/>
    </source>
</evidence>
<dbReference type="InterPro" id="IPR042201">
    <property type="entry name" value="FH2_Formin_sf"/>
</dbReference>
<dbReference type="InterPro" id="IPR019787">
    <property type="entry name" value="Znf_PHD-finger"/>
</dbReference>
<feature type="domain" description="Phosphatase tensin-type" evidence="9">
    <location>
        <begin position="38"/>
        <end position="251"/>
    </location>
</feature>
<dbReference type="InterPro" id="IPR019786">
    <property type="entry name" value="Zinc_finger_PHD-type_CS"/>
</dbReference>
<feature type="compositionally biased region" description="Basic and acidic residues" evidence="6">
    <location>
        <begin position="907"/>
        <end position="917"/>
    </location>
</feature>
<dbReference type="InterPro" id="IPR051144">
    <property type="entry name" value="Formin_homology_domain"/>
</dbReference>
<evidence type="ECO:0000256" key="4">
    <source>
        <dbReference type="PROSITE-ProRule" id="PRU00146"/>
    </source>
</evidence>
<keyword evidence="2 4" id="KW-0863">Zinc-finger</keyword>
<gene>
    <name evidence="11" type="ORF">Poli38472_004519</name>
</gene>
<feature type="compositionally biased region" description="Low complexity" evidence="6">
    <location>
        <begin position="1134"/>
        <end position="1145"/>
    </location>
</feature>
<protein>
    <recommendedName>
        <fullName evidence="13">Formin-like protein</fullName>
    </recommendedName>
</protein>
<dbReference type="PROSITE" id="PS01359">
    <property type="entry name" value="ZF_PHD_1"/>
    <property type="match status" value="1"/>
</dbReference>
<dbReference type="PANTHER" id="PTHR45733:SF34">
    <property type="entry name" value="FH2 DOMAIN-CONTAINING PROTEIN"/>
    <property type="match status" value="1"/>
</dbReference>
<dbReference type="PANTHER" id="PTHR45733">
    <property type="entry name" value="FORMIN-J"/>
    <property type="match status" value="1"/>
</dbReference>
<dbReference type="PROSITE" id="PS00383">
    <property type="entry name" value="TYR_PHOSPHATASE_1"/>
    <property type="match status" value="1"/>
</dbReference>
<feature type="region of interest" description="Disordered" evidence="6">
    <location>
        <begin position="1533"/>
        <end position="1552"/>
    </location>
</feature>
<feature type="domain" description="FH2" evidence="10">
    <location>
        <begin position="1140"/>
        <end position="1538"/>
    </location>
</feature>
<dbReference type="InterPro" id="IPR019309">
    <property type="entry name" value="WASHC3"/>
</dbReference>
<dbReference type="Pfam" id="PF10152">
    <property type="entry name" value="CCDC53"/>
    <property type="match status" value="3"/>
</dbReference>
<proteinExistence type="predicted"/>
<feature type="compositionally biased region" description="Basic and acidic residues" evidence="6">
    <location>
        <begin position="879"/>
        <end position="888"/>
    </location>
</feature>
<feature type="coiled-coil region" evidence="5">
    <location>
        <begin position="1455"/>
        <end position="1482"/>
    </location>
</feature>
<dbReference type="SMART" id="SM00249">
    <property type="entry name" value="PHD"/>
    <property type="match status" value="1"/>
</dbReference>
<dbReference type="Gene3D" id="3.30.40.10">
    <property type="entry name" value="Zinc/RING finger domain, C3HC4 (zinc finger)"/>
    <property type="match status" value="1"/>
</dbReference>
<dbReference type="InterPro" id="IPR013083">
    <property type="entry name" value="Znf_RING/FYVE/PHD"/>
</dbReference>
<organism evidence="11 12">
    <name type="scientific">Pythium oligandrum</name>
    <name type="common">Mycoparasitic fungus</name>
    <dbReference type="NCBI Taxonomy" id="41045"/>
    <lineage>
        <taxon>Eukaryota</taxon>
        <taxon>Sar</taxon>
        <taxon>Stramenopiles</taxon>
        <taxon>Oomycota</taxon>
        <taxon>Peronosporomycetes</taxon>
        <taxon>Pythiales</taxon>
        <taxon>Pythiaceae</taxon>
        <taxon>Pythium</taxon>
    </lineage>
</organism>
<dbReference type="GO" id="GO:0071203">
    <property type="term" value="C:WASH complex"/>
    <property type="evidence" value="ECO:0007669"/>
    <property type="project" value="InterPro"/>
</dbReference>
<feature type="domain" description="PHD-type" evidence="7">
    <location>
        <begin position="538"/>
        <end position="608"/>
    </location>
</feature>
<evidence type="ECO:0000256" key="3">
    <source>
        <dbReference type="ARBA" id="ARBA00022833"/>
    </source>
</evidence>
<dbReference type="SUPFAM" id="SSF101447">
    <property type="entry name" value="Formin homology 2 domain (FH2 domain)"/>
    <property type="match status" value="1"/>
</dbReference>
<dbReference type="InterPro" id="IPR029021">
    <property type="entry name" value="Prot-tyrosine_phosphatase-like"/>
</dbReference>
<name>A0A8K1CAX4_PYTOL</name>
<dbReference type="OrthoDB" id="196074at2759"/>
<dbReference type="InterPro" id="IPR001965">
    <property type="entry name" value="Znf_PHD"/>
</dbReference>
<dbReference type="SUPFAM" id="SSF52799">
    <property type="entry name" value="(Phosphotyrosine protein) phosphatases II"/>
    <property type="match status" value="1"/>
</dbReference>
<dbReference type="SUPFAM" id="SSF57903">
    <property type="entry name" value="FYVE/PHD zinc finger"/>
    <property type="match status" value="1"/>
</dbReference>
<evidence type="ECO:0000256" key="2">
    <source>
        <dbReference type="ARBA" id="ARBA00022771"/>
    </source>
</evidence>
<keyword evidence="5" id="KW-0175">Coiled coil</keyword>
<dbReference type="PROSITE" id="PS50056">
    <property type="entry name" value="TYR_PHOSPHATASE_2"/>
    <property type="match status" value="1"/>
</dbReference>
<dbReference type="InterPro" id="IPR016130">
    <property type="entry name" value="Tyr_Pase_AS"/>
</dbReference>
<dbReference type="SMART" id="SM00498">
    <property type="entry name" value="FH2"/>
    <property type="match status" value="1"/>
</dbReference>
<feature type="region of interest" description="Disordered" evidence="6">
    <location>
        <begin position="485"/>
        <end position="513"/>
    </location>
</feature>
<dbReference type="Pfam" id="PF02181">
    <property type="entry name" value="FH2"/>
    <property type="match status" value="1"/>
</dbReference>
<dbReference type="InterPro" id="IPR011011">
    <property type="entry name" value="Znf_FYVE_PHD"/>
</dbReference>
<dbReference type="PROSITE" id="PS50016">
    <property type="entry name" value="ZF_PHD_2"/>
    <property type="match status" value="1"/>
</dbReference>
<dbReference type="InterPro" id="IPR000387">
    <property type="entry name" value="Tyr_Pase_dom"/>
</dbReference>
<evidence type="ECO:0000259" key="8">
    <source>
        <dbReference type="PROSITE" id="PS50056"/>
    </source>
</evidence>
<accession>A0A8K1CAX4</accession>
<feature type="domain" description="Tyrosine specific protein phosphatases" evidence="8">
    <location>
        <begin position="180"/>
        <end position="218"/>
    </location>
</feature>
<evidence type="ECO:0000259" key="7">
    <source>
        <dbReference type="PROSITE" id="PS50016"/>
    </source>
</evidence>
<comment type="caution">
    <text evidence="11">The sequence shown here is derived from an EMBL/GenBank/DDBJ whole genome shotgun (WGS) entry which is preliminary data.</text>
</comment>
<feature type="compositionally biased region" description="Polar residues" evidence="6">
    <location>
        <begin position="494"/>
        <end position="504"/>
    </location>
</feature>
<dbReference type="InterPro" id="IPR029023">
    <property type="entry name" value="Tensin_phosphatase"/>
</dbReference>
<evidence type="ECO:0000313" key="12">
    <source>
        <dbReference type="Proteomes" id="UP000794436"/>
    </source>
</evidence>
<dbReference type="GO" id="GO:0008270">
    <property type="term" value="F:zinc ion binding"/>
    <property type="evidence" value="ECO:0007669"/>
    <property type="project" value="UniProtKB-KW"/>
</dbReference>
<dbReference type="Gene3D" id="3.90.190.10">
    <property type="entry name" value="Protein tyrosine phosphatase superfamily"/>
    <property type="match status" value="1"/>
</dbReference>
<keyword evidence="12" id="KW-1185">Reference proteome</keyword>
<dbReference type="PROSITE" id="PS51444">
    <property type="entry name" value="FH2"/>
    <property type="match status" value="1"/>
</dbReference>
<feature type="region of interest" description="Disordered" evidence="6">
    <location>
        <begin position="685"/>
        <end position="704"/>
    </location>
</feature>
<dbReference type="Gene3D" id="1.20.58.2220">
    <property type="entry name" value="Formin, FH2 domain"/>
    <property type="match status" value="1"/>
</dbReference>
<evidence type="ECO:0000256" key="6">
    <source>
        <dbReference type="SAM" id="MobiDB-lite"/>
    </source>
</evidence>
<feature type="region of interest" description="Disordered" evidence="6">
    <location>
        <begin position="755"/>
        <end position="795"/>
    </location>
</feature>
<feature type="region of interest" description="Disordered" evidence="6">
    <location>
        <begin position="984"/>
        <end position="1021"/>
    </location>
</feature>
<evidence type="ECO:0000259" key="10">
    <source>
        <dbReference type="PROSITE" id="PS51444"/>
    </source>
</evidence>
<feature type="region of interest" description="Disordered" evidence="6">
    <location>
        <begin position="1127"/>
        <end position="1154"/>
    </location>
</feature>
<evidence type="ECO:0000256" key="5">
    <source>
        <dbReference type="SAM" id="Coils"/>
    </source>
</evidence>